<evidence type="ECO:0000256" key="2">
    <source>
        <dbReference type="ARBA" id="ARBA00010734"/>
    </source>
</evidence>
<dbReference type="Bgee" id="ENSXETG00000020057">
    <property type="expression patterns" value="Expressed in neurula embryo and 13 other cell types or tissues"/>
</dbReference>
<dbReference type="Ensembl" id="ENSXETT00000113002">
    <property type="protein sequence ID" value="ENSXETP00000106990"/>
    <property type="gene ID" value="ENSXETG00000020057"/>
</dbReference>
<dbReference type="AlphaFoldDB" id="A0A803JGF8"/>
<dbReference type="Xenbase" id="XB-GENE-997471">
    <property type="gene designation" value="utp6"/>
</dbReference>
<keyword evidence="4" id="KW-0677">Repeat</keyword>
<dbReference type="Gene3D" id="1.25.40.10">
    <property type="entry name" value="Tetratricopeptide repeat domain"/>
    <property type="match status" value="2"/>
</dbReference>
<dbReference type="GO" id="GO:0000462">
    <property type="term" value="P:maturation of SSU-rRNA from tricistronic rRNA transcript (SSU-rRNA, 5.8S rRNA, LSU-rRNA)"/>
    <property type="evidence" value="ECO:0007669"/>
    <property type="project" value="InterPro"/>
</dbReference>
<dbReference type="InterPro" id="IPR055347">
    <property type="entry name" value="UTP6_N"/>
</dbReference>
<reference evidence="8" key="2">
    <citation type="submission" date="2021-03" db="UniProtKB">
        <authorList>
            <consortium name="Ensembl"/>
        </authorList>
    </citation>
    <scope>IDENTIFICATION</scope>
</reference>
<dbReference type="InterPro" id="IPR011990">
    <property type="entry name" value="TPR-like_helical_dom_sf"/>
</dbReference>
<feature type="domain" description="U3 small nucleolar RNA-associated protein 6 N-terminal" evidence="6">
    <location>
        <begin position="9"/>
        <end position="91"/>
    </location>
</feature>
<dbReference type="InParanoid" id="A0A803JGF8"/>
<evidence type="ECO:0000256" key="5">
    <source>
        <dbReference type="ARBA" id="ARBA00023242"/>
    </source>
</evidence>
<dbReference type="Pfam" id="PF08640">
    <property type="entry name" value="U3_assoc_6"/>
    <property type="match status" value="1"/>
</dbReference>
<dbReference type="GeneTree" id="ENSGT00390000016493"/>
<evidence type="ECO:0000259" key="7">
    <source>
        <dbReference type="Pfam" id="PF24892"/>
    </source>
</evidence>
<gene>
    <name evidence="8" type="primary">utp6</name>
</gene>
<keyword evidence="5" id="KW-0539">Nucleus</keyword>
<dbReference type="GO" id="GO:0005730">
    <property type="term" value="C:nucleolus"/>
    <property type="evidence" value="ECO:0007669"/>
    <property type="project" value="UniProtKB-SubCell"/>
</dbReference>
<dbReference type="PANTHER" id="PTHR23271">
    <property type="entry name" value="HEPATOCELLULAR CARCINOMA-ASSOCIATED ANTIGEN 66"/>
    <property type="match status" value="1"/>
</dbReference>
<feature type="domain" description="U3 small nucleolar RNA-associated protein 6 homolog C-terminal" evidence="7">
    <location>
        <begin position="529"/>
        <end position="799"/>
    </location>
</feature>
<dbReference type="FunCoup" id="A0A803JGF8">
    <property type="interactions" value="3337"/>
</dbReference>
<evidence type="ECO:0000256" key="4">
    <source>
        <dbReference type="ARBA" id="ARBA00022737"/>
    </source>
</evidence>
<accession>A0A803JGF8</accession>
<dbReference type="InterPro" id="IPR056907">
    <property type="entry name" value="UTP6_C"/>
</dbReference>
<proteinExistence type="inferred from homology"/>
<dbReference type="PANTHER" id="PTHR23271:SF1">
    <property type="entry name" value="U3 SMALL NUCLEOLAR RNA-ASSOCIATED PROTEIN 6 HOMOLOG"/>
    <property type="match status" value="1"/>
</dbReference>
<dbReference type="GO" id="GO:0030515">
    <property type="term" value="F:snoRNA binding"/>
    <property type="evidence" value="ECO:0007669"/>
    <property type="project" value="InterPro"/>
</dbReference>
<protein>
    <submittedName>
        <fullName evidence="8">UTP6 small subunit processome component</fullName>
    </submittedName>
</protein>
<name>A0A803JGF8_XENTR</name>
<evidence type="ECO:0000259" key="6">
    <source>
        <dbReference type="Pfam" id="PF08640"/>
    </source>
</evidence>
<sequence length="819" mass="93678">MAEFVQRRIEDRIPELEQLERIGLLTGKEVRIIIKKVTSLEYKLKRRTVDKQDFLSYLQYEVHLLGLIKKRRQRIGYYFKKEEIEYVIVQRIHKAFQRATSKWQLLYHSVPVMGPHPPPSLMALPPPVAFPYGASPPPSPSLMALPPPCRLPLWRFPPPRRLPYGASPPPSPSLMAASPPPARLPLWRFPPPVAFPYGASPPSLVAPSLMALPPPLSPSLMALPPPCRLPLWRFPPPVAFPYGASPPLSPSLMGAFPPPVAFPYGASPPPVAFPYGASPPPVAFPYGASPPPRRLPLWRFPPSPSLMALSPRRLPLWRFPPSPSLMALPPVAIPYGASAPRLPYGASHCHIFSALLAVHSDKPTVWLMAAKWEMENNLSAESSRHIFLRALRFHTESSLIYQEYFRMELLNAEKQRKEREEMEKAKMDLGEAGYLESILVGELAGVVYRSAVQAIQGAQFHLSLLSIAKEFNFTKDLQKEILSDLQSRHAQDPFTWDFMAQQELASEPLPSAEYSSKKAKATDMLRKEERCSKIYETALESLNTEPMWNLYIVSCRQRYKRKTNSKELKQMRQERLFQAYRKAHEANMLTEEKYMEWISELMALGEVDSIVEACEWATKRYSQSAALWRARLETLLKLCTTAVDEVFEEAFKHFKLKDSAFLWAIKVQYSEITKGEEATEALYKQAIVVPDSAVSTTMKEQYLDWAYRSKGYKKAKKVFTSLHESRPLSEKFFQKMITIEKEQEHTKMQNLREYYERALREFGTVSPDLWLDYIKEELSHSEGKPQNCGPIHWRAMKMLEGKDVESFVSNYTLLQTGKL</sequence>
<comment type="similarity">
    <text evidence="2">Belongs to the UTP6 family.</text>
</comment>
<evidence type="ECO:0000313" key="8">
    <source>
        <dbReference type="Ensembl" id="ENSXETP00000106990"/>
    </source>
</evidence>
<evidence type="ECO:0000256" key="1">
    <source>
        <dbReference type="ARBA" id="ARBA00004604"/>
    </source>
</evidence>
<dbReference type="SUPFAM" id="SSF48452">
    <property type="entry name" value="TPR-like"/>
    <property type="match status" value="1"/>
</dbReference>
<evidence type="ECO:0000256" key="3">
    <source>
        <dbReference type="ARBA" id="ARBA00022552"/>
    </source>
</evidence>
<keyword evidence="3" id="KW-0698">rRNA processing</keyword>
<dbReference type="InterPro" id="IPR003107">
    <property type="entry name" value="HAT"/>
</dbReference>
<reference evidence="8" key="1">
    <citation type="journal article" date="2010" name="Science">
        <title>The genome of the Western clawed frog Xenopus tropicalis.</title>
        <authorList>
            <person name="Hellsten U."/>
            <person name="Harland R.M."/>
            <person name="Gilchrist M.J."/>
            <person name="Hendrix D."/>
            <person name="Jurka J."/>
            <person name="Kapitonov V."/>
            <person name="Ovcharenko I."/>
            <person name="Putnam N.H."/>
            <person name="Shu S."/>
            <person name="Taher L."/>
            <person name="Blitz I.L."/>
            <person name="Blumberg B."/>
            <person name="Dichmann D.S."/>
            <person name="Dubchak I."/>
            <person name="Amaya E."/>
            <person name="Detter J.C."/>
            <person name="Fletcher R."/>
            <person name="Gerhard D.S."/>
            <person name="Goodstein D."/>
            <person name="Graves T."/>
            <person name="Grigoriev I.V."/>
            <person name="Grimwood J."/>
            <person name="Kawashima T."/>
            <person name="Lindquist E."/>
            <person name="Lucas S.M."/>
            <person name="Mead P.E."/>
            <person name="Mitros T."/>
            <person name="Ogino H."/>
            <person name="Ohta Y."/>
            <person name="Poliakov A.V."/>
            <person name="Pollet N."/>
            <person name="Robert J."/>
            <person name="Salamov A."/>
            <person name="Sater A.K."/>
            <person name="Schmutz J."/>
            <person name="Terry A."/>
            <person name="Vize P.D."/>
            <person name="Warren W.C."/>
            <person name="Wells D."/>
            <person name="Wills A."/>
            <person name="Wilson R.K."/>
            <person name="Zimmerman L.B."/>
            <person name="Zorn A.M."/>
            <person name="Grainger R."/>
            <person name="Grammer T."/>
            <person name="Khokha M.K."/>
            <person name="Richardson P.M."/>
            <person name="Rokhsar D.S."/>
        </authorList>
    </citation>
    <scope>NUCLEOTIDE SEQUENCE [LARGE SCALE GENOMIC DNA]</scope>
    <source>
        <strain evidence="8">Nigerian</strain>
    </source>
</reference>
<dbReference type="InterPro" id="IPR013949">
    <property type="entry name" value="Utp6"/>
</dbReference>
<organism evidence="8">
    <name type="scientific">Xenopus tropicalis</name>
    <name type="common">Western clawed frog</name>
    <name type="synonym">Silurana tropicalis</name>
    <dbReference type="NCBI Taxonomy" id="8364"/>
    <lineage>
        <taxon>Eukaryota</taxon>
        <taxon>Metazoa</taxon>
        <taxon>Chordata</taxon>
        <taxon>Craniata</taxon>
        <taxon>Vertebrata</taxon>
        <taxon>Euteleostomi</taxon>
        <taxon>Amphibia</taxon>
        <taxon>Batrachia</taxon>
        <taxon>Anura</taxon>
        <taxon>Pipoidea</taxon>
        <taxon>Pipidae</taxon>
        <taxon>Xenopodinae</taxon>
        <taxon>Xenopus</taxon>
        <taxon>Silurana</taxon>
    </lineage>
</organism>
<dbReference type="Pfam" id="PF24892">
    <property type="entry name" value="UTP6_C"/>
    <property type="match status" value="1"/>
</dbReference>
<comment type="subcellular location">
    <subcellularLocation>
        <location evidence="1">Nucleus</location>
        <location evidence="1">Nucleolus</location>
    </subcellularLocation>
</comment>
<dbReference type="SMART" id="SM00386">
    <property type="entry name" value="HAT"/>
    <property type="match status" value="6"/>
</dbReference>